<dbReference type="RefSeq" id="WP_191280076.1">
    <property type="nucleotide sequence ID" value="NZ_BNAD01000008.1"/>
</dbReference>
<dbReference type="PANTHER" id="PTHR30005">
    <property type="entry name" value="EXOPOLYPHOSPHATASE"/>
    <property type="match status" value="1"/>
</dbReference>
<dbReference type="PANTHER" id="PTHR30005:SF13">
    <property type="entry name" value="EXOPOLYPHOSPHATASE 2"/>
    <property type="match status" value="1"/>
</dbReference>
<evidence type="ECO:0000313" key="2">
    <source>
        <dbReference type="EMBL" id="GHE18161.1"/>
    </source>
</evidence>
<dbReference type="InterPro" id="IPR003695">
    <property type="entry name" value="Ppx_GppA_N"/>
</dbReference>
<dbReference type="Proteomes" id="UP000597341">
    <property type="component" value="Unassembled WGS sequence"/>
</dbReference>
<organism evidence="2 3">
    <name type="scientific">Nocardioides flavus</name>
    <name type="common">ex Wang et al. 2016</name>
    <dbReference type="NCBI Taxonomy" id="2058780"/>
    <lineage>
        <taxon>Bacteria</taxon>
        <taxon>Bacillati</taxon>
        <taxon>Actinomycetota</taxon>
        <taxon>Actinomycetes</taxon>
        <taxon>Propionibacteriales</taxon>
        <taxon>Nocardioidaceae</taxon>
        <taxon>Nocardioides</taxon>
    </lineage>
</organism>
<dbReference type="EMBL" id="BNAD01000008">
    <property type="protein sequence ID" value="GHE18161.1"/>
    <property type="molecule type" value="Genomic_DNA"/>
</dbReference>
<sequence>MSAALRSTVAAIDCGTNSIKVLIARPTDDGRLDVVLRDSRVVRLGQGVDSTGELADEALQRTFSAIDEFAETIRRHGVPPARVRFCATSATRDARNAEVFREGVRRRLGIEPEVLSGDEEAALVHAGAIAAQDPMPPEPVLVVDIGGGSTELVLGEGETLQAVSVDIGSVRLHERHVHSDPPSTAEVAACVADIDAHLDAGLGAAGIDLTRTRTVIGTSGTIKTLACGVLALGAYDREAFDGAVLANDATSAFIDGLVAMTVAERRALPYMHPGRADVIDAGALIWSRVLARVPVPEHVVSEADILHGMAAAIGRRRSGG</sequence>
<keyword evidence="3" id="KW-1185">Reference proteome</keyword>
<dbReference type="InterPro" id="IPR043129">
    <property type="entry name" value="ATPase_NBD"/>
</dbReference>
<evidence type="ECO:0000259" key="1">
    <source>
        <dbReference type="Pfam" id="PF02541"/>
    </source>
</evidence>
<proteinExistence type="predicted"/>
<dbReference type="Pfam" id="PF02541">
    <property type="entry name" value="Ppx-GppA"/>
    <property type="match status" value="1"/>
</dbReference>
<reference evidence="3" key="1">
    <citation type="journal article" date="2019" name="Int. J. Syst. Evol. Microbiol.">
        <title>The Global Catalogue of Microorganisms (GCM) 10K type strain sequencing project: providing services to taxonomists for standard genome sequencing and annotation.</title>
        <authorList>
            <consortium name="The Broad Institute Genomics Platform"/>
            <consortium name="The Broad Institute Genome Sequencing Center for Infectious Disease"/>
            <person name="Wu L."/>
            <person name="Ma J."/>
        </authorList>
    </citation>
    <scope>NUCLEOTIDE SEQUENCE [LARGE SCALE GENOMIC DNA]</scope>
    <source>
        <strain evidence="3">CGMCC 1.12791</strain>
    </source>
</reference>
<dbReference type="InterPro" id="IPR050273">
    <property type="entry name" value="GppA/Ppx_hydrolase"/>
</dbReference>
<dbReference type="Gene3D" id="3.30.420.150">
    <property type="entry name" value="Exopolyphosphatase. Domain 2"/>
    <property type="match status" value="1"/>
</dbReference>
<dbReference type="SUPFAM" id="SSF53067">
    <property type="entry name" value="Actin-like ATPase domain"/>
    <property type="match status" value="2"/>
</dbReference>
<dbReference type="Gene3D" id="3.30.420.40">
    <property type="match status" value="1"/>
</dbReference>
<dbReference type="CDD" id="cd24054">
    <property type="entry name" value="ASKHA_NBD_AaPPX-GppA_MtPPX2-like"/>
    <property type="match status" value="1"/>
</dbReference>
<evidence type="ECO:0000313" key="3">
    <source>
        <dbReference type="Proteomes" id="UP000597341"/>
    </source>
</evidence>
<comment type="caution">
    <text evidence="2">The sequence shown here is derived from an EMBL/GenBank/DDBJ whole genome shotgun (WGS) entry which is preliminary data.</text>
</comment>
<name>A0ABQ3HKT1_9ACTN</name>
<accession>A0ABQ3HKT1</accession>
<protein>
    <submittedName>
        <fullName evidence="2">Exopolyphosphatase</fullName>
    </submittedName>
</protein>
<gene>
    <name evidence="2" type="ORF">GCM10011376_27710</name>
</gene>
<feature type="domain" description="Ppx/GppA phosphatase N-terminal" evidence="1">
    <location>
        <begin position="28"/>
        <end position="302"/>
    </location>
</feature>